<accession>A0A8T6R8V8</accession>
<protein>
    <submittedName>
        <fullName evidence="1">SAM-dependent methyltransferase</fullName>
    </submittedName>
</protein>
<dbReference type="RefSeq" id="WP_205859621.1">
    <property type="nucleotide sequence ID" value="NZ_SAYU02000103.1"/>
</dbReference>
<evidence type="ECO:0000313" key="1">
    <source>
        <dbReference type="EMBL" id="NHA70162.1"/>
    </source>
</evidence>
<dbReference type="GO" id="GO:0008168">
    <property type="term" value="F:methyltransferase activity"/>
    <property type="evidence" value="ECO:0007669"/>
    <property type="project" value="UniProtKB-KW"/>
</dbReference>
<sequence>ALWPNPYSGRRLRSLLREAGLDVEPDVGSSALVVPEEMLPGLLATQGAALVEAGVVTADEVSALNREVEAASGHGDAFVSVTMFAAIGRRPE</sequence>
<reference evidence="1" key="1">
    <citation type="submission" date="2020-03" db="EMBL/GenBank/DDBJ databases">
        <title>Phycicoccus flavus sp. nov., a novel endophytic actinobacterium isolated from branch of Kandelia candel.</title>
        <authorList>
            <person name="Tuo L."/>
        </authorList>
    </citation>
    <scope>NUCLEOTIDE SEQUENCE</scope>
    <source>
        <strain evidence="1">CMS6Z-2</strain>
    </source>
</reference>
<keyword evidence="2" id="KW-1185">Reference proteome</keyword>
<evidence type="ECO:0000313" key="2">
    <source>
        <dbReference type="Proteomes" id="UP000287866"/>
    </source>
</evidence>
<keyword evidence="1" id="KW-0808">Transferase</keyword>
<keyword evidence="1" id="KW-0489">Methyltransferase</keyword>
<dbReference type="Proteomes" id="UP000287866">
    <property type="component" value="Unassembled WGS sequence"/>
</dbReference>
<proteinExistence type="predicted"/>
<organism evidence="1 2">
    <name type="scientific">Phycicoccus flavus</name>
    <dbReference type="NCBI Taxonomy" id="2502783"/>
    <lineage>
        <taxon>Bacteria</taxon>
        <taxon>Bacillati</taxon>
        <taxon>Actinomycetota</taxon>
        <taxon>Actinomycetes</taxon>
        <taxon>Micrococcales</taxon>
        <taxon>Intrasporangiaceae</taxon>
        <taxon>Phycicoccus</taxon>
    </lineage>
</organism>
<comment type="caution">
    <text evidence="1">The sequence shown here is derived from an EMBL/GenBank/DDBJ whole genome shotgun (WGS) entry which is preliminary data.</text>
</comment>
<dbReference type="GO" id="GO:0032259">
    <property type="term" value="P:methylation"/>
    <property type="evidence" value="ECO:0007669"/>
    <property type="project" value="UniProtKB-KW"/>
</dbReference>
<feature type="non-terminal residue" evidence="1">
    <location>
        <position position="1"/>
    </location>
</feature>
<gene>
    <name evidence="1" type="ORF">EPD83_019195</name>
</gene>
<name>A0A8T6R8V8_9MICO</name>
<dbReference type="EMBL" id="SAYU02000103">
    <property type="protein sequence ID" value="NHA70162.1"/>
    <property type="molecule type" value="Genomic_DNA"/>
</dbReference>
<dbReference type="AlphaFoldDB" id="A0A8T6R8V8"/>